<dbReference type="Gene3D" id="3.30.450.70">
    <property type="match status" value="1"/>
</dbReference>
<accession>G0WDD8</accession>
<keyword evidence="2" id="KW-1185">Reference proteome</keyword>
<gene>
    <name evidence="1" type="primary">NDAI0G00230</name>
    <name evidence="1" type="ordered locus">NDAI_0G00230</name>
</gene>
<organism evidence="1 2">
    <name type="scientific">Naumovozyma dairenensis (strain ATCC 10597 / BCRC 20456 / CBS 421 / NBRC 0211 / NRRL Y-12639)</name>
    <name type="common">Saccharomyces dairenensis</name>
    <dbReference type="NCBI Taxonomy" id="1071378"/>
    <lineage>
        <taxon>Eukaryota</taxon>
        <taxon>Fungi</taxon>
        <taxon>Dikarya</taxon>
        <taxon>Ascomycota</taxon>
        <taxon>Saccharomycotina</taxon>
        <taxon>Saccharomycetes</taxon>
        <taxon>Saccharomycetales</taxon>
        <taxon>Saccharomycetaceae</taxon>
        <taxon>Naumovozyma</taxon>
    </lineage>
</organism>
<dbReference type="STRING" id="1071378.G0WDD8"/>
<dbReference type="Pfam" id="PF04628">
    <property type="entry name" value="Sedlin_N"/>
    <property type="match status" value="1"/>
</dbReference>
<protein>
    <recommendedName>
        <fullName evidence="3">Trafficking protein particle complex subunit</fullName>
    </recommendedName>
</protein>
<dbReference type="RefSeq" id="XP_003671042.2">
    <property type="nucleotide sequence ID" value="XM_003670994.2"/>
</dbReference>
<proteinExistence type="predicted"/>
<evidence type="ECO:0000313" key="2">
    <source>
        <dbReference type="Proteomes" id="UP000000689"/>
    </source>
</evidence>
<dbReference type="eggNOG" id="ENOG502S4FS">
    <property type="taxonomic scope" value="Eukaryota"/>
</dbReference>
<dbReference type="EMBL" id="HE580273">
    <property type="protein sequence ID" value="CCD25799.2"/>
    <property type="molecule type" value="Genomic_DNA"/>
</dbReference>
<dbReference type="HOGENOM" id="CLU_097630_1_0_1"/>
<dbReference type="OMA" id="VFGMLIK"/>
<dbReference type="GO" id="GO:1990071">
    <property type="term" value="C:TRAPPII protein complex"/>
    <property type="evidence" value="ECO:0007669"/>
    <property type="project" value="EnsemblFungi"/>
</dbReference>
<dbReference type="KEGG" id="ndi:NDAI_0G00230"/>
<dbReference type="AlphaFoldDB" id="G0WDD8"/>
<dbReference type="GO" id="GO:0065003">
    <property type="term" value="P:protein-containing complex assembly"/>
    <property type="evidence" value="ECO:0007669"/>
    <property type="project" value="EnsemblFungi"/>
</dbReference>
<evidence type="ECO:0008006" key="3">
    <source>
        <dbReference type="Google" id="ProtNLM"/>
    </source>
</evidence>
<dbReference type="GO" id="GO:0005829">
    <property type="term" value="C:cytosol"/>
    <property type="evidence" value="ECO:0007669"/>
    <property type="project" value="GOC"/>
</dbReference>
<dbReference type="InterPro" id="IPR011012">
    <property type="entry name" value="Longin-like_dom_sf"/>
</dbReference>
<dbReference type="GeneID" id="11495708"/>
<dbReference type="Proteomes" id="UP000000689">
    <property type="component" value="Chromosome 7"/>
</dbReference>
<dbReference type="InterPro" id="IPR006722">
    <property type="entry name" value="Sedlin"/>
</dbReference>
<dbReference type="GO" id="GO:0006888">
    <property type="term" value="P:endoplasmic reticulum to Golgi vesicle-mediated transport"/>
    <property type="evidence" value="ECO:0007669"/>
    <property type="project" value="InterPro"/>
</dbReference>
<reference evidence="1 2" key="1">
    <citation type="journal article" date="2011" name="Proc. Natl. Acad. Sci. U.S.A.">
        <title>Evolutionary erosion of yeast sex chromosomes by mating-type switching accidents.</title>
        <authorList>
            <person name="Gordon J.L."/>
            <person name="Armisen D."/>
            <person name="Proux-Wera E."/>
            <person name="Oheigeartaigh S.S."/>
            <person name="Byrne K.P."/>
            <person name="Wolfe K.H."/>
        </authorList>
    </citation>
    <scope>NUCLEOTIDE SEQUENCE [LARGE SCALE GENOMIC DNA]</scope>
    <source>
        <strain evidence="2">ATCC 10597 / BCRC 20456 / CBS 421 / NBRC 0211 / NRRL Y-12639</strain>
    </source>
</reference>
<dbReference type="SUPFAM" id="SSF64356">
    <property type="entry name" value="SNARE-like"/>
    <property type="match status" value="1"/>
</dbReference>
<name>G0WDD8_NAUDC</name>
<evidence type="ECO:0000313" key="1">
    <source>
        <dbReference type="EMBL" id="CCD25799.2"/>
    </source>
</evidence>
<dbReference type="GO" id="GO:0034498">
    <property type="term" value="P:early endosome to Golgi transport"/>
    <property type="evidence" value="ECO:0007669"/>
    <property type="project" value="EnsemblFungi"/>
</dbReference>
<sequence>MSTIIPSFITVIDTRDVPIIVFVPRQESDDVNKVLKYNTFSNISLDYFESRLINWSITDDVTPIKLLFQLEGVSVFGMFIKQTNLKIVIGFTGNLPDPTDNALVGIFKSVRKTYIDIKCNPFLNYSLDDGANQELKEKIDAKFHELFSSKI</sequence>
<dbReference type="OrthoDB" id="18320at2759"/>